<gene>
    <name evidence="7" type="primary">rbsC</name>
    <name evidence="7" type="ORF">GCM10007989_38890</name>
</gene>
<feature type="transmembrane region" description="Helical" evidence="6">
    <location>
        <begin position="209"/>
        <end position="232"/>
    </location>
</feature>
<feature type="transmembrane region" description="Helical" evidence="6">
    <location>
        <begin position="238"/>
        <end position="257"/>
    </location>
</feature>
<dbReference type="EMBL" id="BMZE01000007">
    <property type="protein sequence ID" value="GHA39364.1"/>
    <property type="molecule type" value="Genomic_DNA"/>
</dbReference>
<keyword evidence="4 6" id="KW-1133">Transmembrane helix</keyword>
<feature type="transmembrane region" description="Helical" evidence="6">
    <location>
        <begin position="157"/>
        <end position="178"/>
    </location>
</feature>
<dbReference type="RefSeq" id="WP_189427476.1">
    <property type="nucleotide sequence ID" value="NZ_BMZE01000007.1"/>
</dbReference>
<proteinExistence type="predicted"/>
<evidence type="ECO:0000256" key="4">
    <source>
        <dbReference type="ARBA" id="ARBA00022989"/>
    </source>
</evidence>
<sequence length="316" mass="32599">MNGLSTLRNNLPILILAALVVVASLLSPSFLTWNNIINLVQYNAELALVCLGLTLVIISGNGGIDLSVGATLGLSGVVVAMYGEFLGLPGSLIVALAVGALVGLANGLAVTKGKLEPFIATFILASIVTAITLLFTGGGPVLRSIPDAVEAIAGIRLSGIPLPAIYFVLTFLVGVVILRMTPYGRHLYAMGASSETVRFAGIRTDRLRIATYMLCGALAGLAGLLTTARLGMGEPRSGIGMELTAISAVVVGGVSLYGGRGTMTGAFVGILIFAVVLNLMNILNLSAFYQPIAQGSIVILAGLLLSRRKSMFLKVA</sequence>
<feature type="transmembrane region" description="Helical" evidence="6">
    <location>
        <begin position="118"/>
        <end position="137"/>
    </location>
</feature>
<dbReference type="PANTHER" id="PTHR32196">
    <property type="entry name" value="ABC TRANSPORTER PERMEASE PROTEIN YPHD-RELATED-RELATED"/>
    <property type="match status" value="1"/>
</dbReference>
<dbReference type="PANTHER" id="PTHR32196:SF72">
    <property type="entry name" value="RIBOSE IMPORT PERMEASE PROTEIN RBSC"/>
    <property type="match status" value="1"/>
</dbReference>
<accession>A0A918VZ41</accession>
<evidence type="ECO:0000256" key="2">
    <source>
        <dbReference type="ARBA" id="ARBA00022475"/>
    </source>
</evidence>
<dbReference type="Proteomes" id="UP000646579">
    <property type="component" value="Unassembled WGS sequence"/>
</dbReference>
<evidence type="ECO:0000313" key="7">
    <source>
        <dbReference type="EMBL" id="GHA39364.1"/>
    </source>
</evidence>
<reference evidence="7" key="2">
    <citation type="submission" date="2020-09" db="EMBL/GenBank/DDBJ databases">
        <authorList>
            <person name="Sun Q."/>
            <person name="Kim S."/>
        </authorList>
    </citation>
    <scope>NUCLEOTIDE SEQUENCE</scope>
    <source>
        <strain evidence="7">KCTC 32437</strain>
    </source>
</reference>
<protein>
    <submittedName>
        <fullName evidence="7">Ribose ABC transporter permease</fullName>
    </submittedName>
</protein>
<dbReference type="GO" id="GO:0022857">
    <property type="term" value="F:transmembrane transporter activity"/>
    <property type="evidence" value="ECO:0007669"/>
    <property type="project" value="InterPro"/>
</dbReference>
<dbReference type="GO" id="GO:0005886">
    <property type="term" value="C:plasma membrane"/>
    <property type="evidence" value="ECO:0007669"/>
    <property type="project" value="UniProtKB-SubCell"/>
</dbReference>
<comment type="caution">
    <text evidence="7">The sequence shown here is derived from an EMBL/GenBank/DDBJ whole genome shotgun (WGS) entry which is preliminary data.</text>
</comment>
<comment type="subcellular location">
    <subcellularLocation>
        <location evidence="1">Cell membrane</location>
        <topology evidence="1">Multi-pass membrane protein</topology>
    </subcellularLocation>
</comment>
<organism evidence="7 8">
    <name type="scientific">Devosia pacifica</name>
    <dbReference type="NCBI Taxonomy" id="1335967"/>
    <lineage>
        <taxon>Bacteria</taxon>
        <taxon>Pseudomonadati</taxon>
        <taxon>Pseudomonadota</taxon>
        <taxon>Alphaproteobacteria</taxon>
        <taxon>Hyphomicrobiales</taxon>
        <taxon>Devosiaceae</taxon>
        <taxon>Devosia</taxon>
    </lineage>
</organism>
<dbReference type="AlphaFoldDB" id="A0A918VZ41"/>
<evidence type="ECO:0000256" key="1">
    <source>
        <dbReference type="ARBA" id="ARBA00004651"/>
    </source>
</evidence>
<feature type="transmembrane region" description="Helical" evidence="6">
    <location>
        <begin position="39"/>
        <end position="59"/>
    </location>
</feature>
<evidence type="ECO:0000313" key="8">
    <source>
        <dbReference type="Proteomes" id="UP000646579"/>
    </source>
</evidence>
<dbReference type="CDD" id="cd06579">
    <property type="entry name" value="TM_PBP1_transp_AraH_like"/>
    <property type="match status" value="1"/>
</dbReference>
<keyword evidence="8" id="KW-1185">Reference proteome</keyword>
<reference evidence="7" key="1">
    <citation type="journal article" date="2014" name="Int. J. Syst. Evol. Microbiol.">
        <title>Complete genome sequence of Corynebacterium casei LMG S-19264T (=DSM 44701T), isolated from a smear-ripened cheese.</title>
        <authorList>
            <consortium name="US DOE Joint Genome Institute (JGI-PGF)"/>
            <person name="Walter F."/>
            <person name="Albersmeier A."/>
            <person name="Kalinowski J."/>
            <person name="Ruckert C."/>
        </authorList>
    </citation>
    <scope>NUCLEOTIDE SEQUENCE</scope>
    <source>
        <strain evidence="7">KCTC 32437</strain>
    </source>
</reference>
<dbReference type="Pfam" id="PF02653">
    <property type="entry name" value="BPD_transp_2"/>
    <property type="match status" value="1"/>
</dbReference>
<keyword evidence="2" id="KW-1003">Cell membrane</keyword>
<evidence type="ECO:0000256" key="5">
    <source>
        <dbReference type="ARBA" id="ARBA00023136"/>
    </source>
</evidence>
<feature type="transmembrane region" description="Helical" evidence="6">
    <location>
        <begin position="264"/>
        <end position="282"/>
    </location>
</feature>
<name>A0A918VZ41_9HYPH</name>
<feature type="transmembrane region" description="Helical" evidence="6">
    <location>
        <begin position="12"/>
        <end position="33"/>
    </location>
</feature>
<feature type="transmembrane region" description="Helical" evidence="6">
    <location>
        <begin position="91"/>
        <end position="111"/>
    </location>
</feature>
<evidence type="ECO:0000256" key="3">
    <source>
        <dbReference type="ARBA" id="ARBA00022692"/>
    </source>
</evidence>
<evidence type="ECO:0000256" key="6">
    <source>
        <dbReference type="SAM" id="Phobius"/>
    </source>
</evidence>
<feature type="transmembrane region" description="Helical" evidence="6">
    <location>
        <begin position="288"/>
        <end position="306"/>
    </location>
</feature>
<keyword evidence="3 6" id="KW-0812">Transmembrane</keyword>
<keyword evidence="5 6" id="KW-0472">Membrane</keyword>
<dbReference type="InterPro" id="IPR001851">
    <property type="entry name" value="ABC_transp_permease"/>
</dbReference>